<dbReference type="EMBL" id="CP092865">
    <property type="protein sequence ID" value="UYV64773.1"/>
    <property type="molecule type" value="Genomic_DNA"/>
</dbReference>
<dbReference type="Gene3D" id="3.40.50.1010">
    <property type="entry name" value="5'-nuclease"/>
    <property type="match status" value="1"/>
</dbReference>
<organism evidence="1 2">
    <name type="scientific">Cordylochernes scorpioides</name>
    <dbReference type="NCBI Taxonomy" id="51811"/>
    <lineage>
        <taxon>Eukaryota</taxon>
        <taxon>Metazoa</taxon>
        <taxon>Ecdysozoa</taxon>
        <taxon>Arthropoda</taxon>
        <taxon>Chelicerata</taxon>
        <taxon>Arachnida</taxon>
        <taxon>Pseudoscorpiones</taxon>
        <taxon>Cheliferoidea</taxon>
        <taxon>Chernetidae</taxon>
        <taxon>Cordylochernes</taxon>
    </lineage>
</organism>
<name>A0ABY6K7M4_9ARAC</name>
<accession>A0ABY6K7M4</accession>
<evidence type="ECO:0000313" key="1">
    <source>
        <dbReference type="EMBL" id="UYV64773.1"/>
    </source>
</evidence>
<evidence type="ECO:0000313" key="2">
    <source>
        <dbReference type="Proteomes" id="UP001235939"/>
    </source>
</evidence>
<reference evidence="1 2" key="1">
    <citation type="submission" date="2022-01" db="EMBL/GenBank/DDBJ databases">
        <title>A chromosomal length assembly of Cordylochernes scorpioides.</title>
        <authorList>
            <person name="Zeh D."/>
            <person name="Zeh J."/>
        </authorList>
    </citation>
    <scope>NUCLEOTIDE SEQUENCE [LARGE SCALE GENOMIC DNA]</scope>
    <source>
        <strain evidence="1">IN4F17</strain>
        <tissue evidence="1">Whole Body</tissue>
    </source>
</reference>
<proteinExistence type="predicted"/>
<keyword evidence="2" id="KW-1185">Reference proteome</keyword>
<sequence>MYVFPRDAAERDLACTATPNMEYILYPWRPYRVLSAWLGEPRFFSELVTAPPLSSWILMVYTGCVGSKHYGAYHICKQYPLLKCHHKESIDPADCILSLVRNGNPRHFFLATTDFNLTKKVTLSSWQIYGSIEIAKYKTIIDADDSFKTKTISTVLTAMGKLIGSSDLGL</sequence>
<protein>
    <submittedName>
        <fullName evidence="1">UTP23</fullName>
    </submittedName>
</protein>
<dbReference type="InterPro" id="IPR006984">
    <property type="entry name" value="Fcf1/UTP23"/>
</dbReference>
<gene>
    <name evidence="1" type="ORF">LAZ67_3001937</name>
</gene>
<dbReference type="Pfam" id="PF04900">
    <property type="entry name" value="Fcf1"/>
    <property type="match status" value="1"/>
</dbReference>
<dbReference type="Proteomes" id="UP001235939">
    <property type="component" value="Chromosome 03"/>
</dbReference>